<organism evidence="2 3">
    <name type="scientific">Penicillium egyptiacum</name>
    <dbReference type="NCBI Taxonomy" id="1303716"/>
    <lineage>
        <taxon>Eukaryota</taxon>
        <taxon>Fungi</taxon>
        <taxon>Dikarya</taxon>
        <taxon>Ascomycota</taxon>
        <taxon>Pezizomycotina</taxon>
        <taxon>Eurotiomycetes</taxon>
        <taxon>Eurotiomycetidae</taxon>
        <taxon>Eurotiales</taxon>
        <taxon>Aspergillaceae</taxon>
        <taxon>Penicillium</taxon>
    </lineage>
</organism>
<proteinExistence type="predicted"/>
<dbReference type="PROSITE" id="PS50011">
    <property type="entry name" value="PROTEIN_KINASE_DOM"/>
    <property type="match status" value="1"/>
</dbReference>
<dbReference type="SUPFAM" id="SSF56112">
    <property type="entry name" value="Protein kinase-like (PK-like)"/>
    <property type="match status" value="1"/>
</dbReference>
<dbReference type="AlphaFoldDB" id="A0A9W4P1M8"/>
<dbReference type="InterPro" id="IPR000719">
    <property type="entry name" value="Prot_kinase_dom"/>
</dbReference>
<dbReference type="InterPro" id="IPR011009">
    <property type="entry name" value="Kinase-like_dom_sf"/>
</dbReference>
<dbReference type="Proteomes" id="UP001154252">
    <property type="component" value="Unassembled WGS sequence"/>
</dbReference>
<evidence type="ECO:0000259" key="1">
    <source>
        <dbReference type="PROSITE" id="PS50011"/>
    </source>
</evidence>
<comment type="caution">
    <text evidence="2">The sequence shown here is derived from an EMBL/GenBank/DDBJ whole genome shotgun (WGS) entry which is preliminary data.</text>
</comment>
<name>A0A9W4P1M8_9EURO</name>
<evidence type="ECO:0000313" key="3">
    <source>
        <dbReference type="Proteomes" id="UP001154252"/>
    </source>
</evidence>
<dbReference type="GO" id="GO:0004672">
    <property type="term" value="F:protein kinase activity"/>
    <property type="evidence" value="ECO:0007669"/>
    <property type="project" value="InterPro"/>
</dbReference>
<protein>
    <recommendedName>
        <fullName evidence="1">Protein kinase domain-containing protein</fullName>
    </recommendedName>
</protein>
<dbReference type="EMBL" id="CAJVRC010000836">
    <property type="protein sequence ID" value="CAG8887175.1"/>
    <property type="molecule type" value="Genomic_DNA"/>
</dbReference>
<keyword evidence="3" id="KW-1185">Reference proteome</keyword>
<dbReference type="OrthoDB" id="5979581at2759"/>
<reference evidence="2" key="1">
    <citation type="submission" date="2021-07" db="EMBL/GenBank/DDBJ databases">
        <authorList>
            <person name="Branca A.L. A."/>
        </authorList>
    </citation>
    <scope>NUCLEOTIDE SEQUENCE</scope>
</reference>
<feature type="domain" description="Protein kinase" evidence="1">
    <location>
        <begin position="1"/>
        <end position="198"/>
    </location>
</feature>
<dbReference type="GO" id="GO:0005524">
    <property type="term" value="F:ATP binding"/>
    <property type="evidence" value="ECO:0007669"/>
    <property type="project" value="InterPro"/>
</dbReference>
<sequence length="198" mass="21910">MYLGDQMPKLIIDLWIDLQAANVLFTLDCDLSSGMMMEPEFSHVNWLPGVAVDNSAPRYLMSSQRPGGMVDNAAFSTLIVKIGDMGGGLDPFGDARPRECGLLTITIVTWNAQDDFLPVTPVALRAPELVQPHSWNEKADVWALACLIFQLATNEPLFPVESFGCIIDGVHVILRSLMHEIFEHGKEKFAVHISEITD</sequence>
<accession>A0A9W4P1M8</accession>
<dbReference type="Gene3D" id="1.10.510.10">
    <property type="entry name" value="Transferase(Phosphotransferase) domain 1"/>
    <property type="match status" value="1"/>
</dbReference>
<gene>
    <name evidence="2" type="ORF">PEGY_LOCUS1048</name>
</gene>
<evidence type="ECO:0000313" key="2">
    <source>
        <dbReference type="EMBL" id="CAG8887175.1"/>
    </source>
</evidence>